<dbReference type="PANTHER" id="PTHR33184">
    <property type="entry name" value="PROTEIN TAPETUM DETERMINANT 1-LIKE-RELATED"/>
    <property type="match status" value="1"/>
</dbReference>
<dbReference type="Proteomes" id="UP000195402">
    <property type="component" value="Unassembled WGS sequence"/>
</dbReference>
<keyword evidence="1" id="KW-0732">Signal</keyword>
<evidence type="ECO:0000313" key="2">
    <source>
        <dbReference type="EMBL" id="OVA17449.1"/>
    </source>
</evidence>
<dbReference type="PANTHER" id="PTHR33184:SF72">
    <property type="entry name" value="BETA-1,3-N-ACETYLGLUCOSAMINYLTRANSFERASE FAMILY PROTEIN"/>
    <property type="match status" value="1"/>
</dbReference>
<organism evidence="2 3">
    <name type="scientific">Macleaya cordata</name>
    <name type="common">Five-seeded plume-poppy</name>
    <name type="synonym">Bocconia cordata</name>
    <dbReference type="NCBI Taxonomy" id="56857"/>
    <lineage>
        <taxon>Eukaryota</taxon>
        <taxon>Viridiplantae</taxon>
        <taxon>Streptophyta</taxon>
        <taxon>Embryophyta</taxon>
        <taxon>Tracheophyta</taxon>
        <taxon>Spermatophyta</taxon>
        <taxon>Magnoliopsida</taxon>
        <taxon>Ranunculales</taxon>
        <taxon>Papaveraceae</taxon>
        <taxon>Papaveroideae</taxon>
        <taxon>Macleaya</taxon>
    </lineage>
</organism>
<dbReference type="OMA" id="CRCTFGD"/>
<dbReference type="EMBL" id="MVGT01000438">
    <property type="protein sequence ID" value="OVA17449.1"/>
    <property type="molecule type" value="Genomic_DNA"/>
</dbReference>
<protein>
    <submittedName>
        <fullName evidence="2">Uncharacterized protein</fullName>
    </submittedName>
</protein>
<dbReference type="InParanoid" id="A0A200R404"/>
<dbReference type="OrthoDB" id="600752at2759"/>
<dbReference type="GO" id="GO:0001709">
    <property type="term" value="P:cell fate determination"/>
    <property type="evidence" value="ECO:0007669"/>
    <property type="project" value="TreeGrafter"/>
</dbReference>
<comment type="caution">
    <text evidence="2">The sequence shown here is derived from an EMBL/GenBank/DDBJ whole genome shotgun (WGS) entry which is preliminary data.</text>
</comment>
<name>A0A200R404_MACCD</name>
<evidence type="ECO:0000256" key="1">
    <source>
        <dbReference type="ARBA" id="ARBA00022729"/>
    </source>
</evidence>
<dbReference type="AlphaFoldDB" id="A0A200R404"/>
<accession>A0A200R404</accession>
<reference evidence="2 3" key="1">
    <citation type="journal article" date="2017" name="Mol. Plant">
        <title>The Genome of Medicinal Plant Macleaya cordata Provides New Insights into Benzylisoquinoline Alkaloids Metabolism.</title>
        <authorList>
            <person name="Liu X."/>
            <person name="Liu Y."/>
            <person name="Huang P."/>
            <person name="Ma Y."/>
            <person name="Qing Z."/>
            <person name="Tang Q."/>
            <person name="Cao H."/>
            <person name="Cheng P."/>
            <person name="Zheng Y."/>
            <person name="Yuan Z."/>
            <person name="Zhou Y."/>
            <person name="Liu J."/>
            <person name="Tang Z."/>
            <person name="Zhuo Y."/>
            <person name="Zhang Y."/>
            <person name="Yu L."/>
            <person name="Huang J."/>
            <person name="Yang P."/>
            <person name="Peng Q."/>
            <person name="Zhang J."/>
            <person name="Jiang W."/>
            <person name="Zhang Z."/>
            <person name="Lin K."/>
            <person name="Ro D.K."/>
            <person name="Chen X."/>
            <person name="Xiong X."/>
            <person name="Shang Y."/>
            <person name="Huang S."/>
            <person name="Zeng J."/>
        </authorList>
    </citation>
    <scope>NUCLEOTIDE SEQUENCE [LARGE SCALE GENOMIC DNA]</scope>
    <source>
        <strain evidence="3">cv. BLH2017</strain>
        <tissue evidence="2">Root</tissue>
    </source>
</reference>
<dbReference type="STRING" id="56857.A0A200R404"/>
<dbReference type="InterPro" id="IPR040361">
    <property type="entry name" value="TPD1"/>
</dbReference>
<evidence type="ECO:0000313" key="3">
    <source>
        <dbReference type="Proteomes" id="UP000195402"/>
    </source>
</evidence>
<proteinExistence type="predicted"/>
<sequence length="103" mass="11420">MAQCNVHGIKITQTTTGRRVEGDTEFDVVIRNNCECPQFNVTLGCQGFSTVELVDPKFFKELGNGSCLVNSGHALAPRLPYRFRYAWHTPTALIPKSSTTRCA</sequence>
<gene>
    <name evidence="2" type="ORF">BVC80_1837g269</name>
</gene>
<dbReference type="FunCoup" id="A0A200R404">
    <property type="interactions" value="74"/>
</dbReference>
<dbReference type="Pfam" id="PF24068">
    <property type="entry name" value="TPD1_C"/>
    <property type="match status" value="1"/>
</dbReference>
<keyword evidence="3" id="KW-1185">Reference proteome</keyword>